<comment type="pathway">
    <text evidence="3">Protein modification; protein glycosylation.</text>
</comment>
<dbReference type="RefSeq" id="XP_055871039.1">
    <property type="nucleotide sequence ID" value="XM_056015064.1"/>
</dbReference>
<evidence type="ECO:0000256" key="3">
    <source>
        <dbReference type="RuleBase" id="RU363129"/>
    </source>
</evidence>
<keyword evidence="3" id="KW-0472">Membrane</keyword>
<dbReference type="RefSeq" id="XP_055871041.1">
    <property type="nucleotide sequence ID" value="XM_056015066.1"/>
</dbReference>
<keyword evidence="2 3" id="KW-0808">Transferase</keyword>
<dbReference type="EC" id="2.4.1.-" evidence="3"/>
<keyword evidence="1 3" id="KW-0328">Glycosyltransferase</keyword>
<feature type="region of interest" description="Disordered" evidence="4">
    <location>
        <begin position="84"/>
        <end position="109"/>
    </location>
</feature>
<feature type="transmembrane region" description="Helical" evidence="3">
    <location>
        <begin position="6"/>
        <end position="25"/>
    </location>
</feature>
<dbReference type="GeneID" id="106080165"/>
<proteinExistence type="inferred from homology"/>
<dbReference type="RefSeq" id="XP_055871036.1">
    <property type="nucleotide sequence ID" value="XM_056015061.1"/>
</dbReference>
<evidence type="ECO:0000256" key="2">
    <source>
        <dbReference type="ARBA" id="ARBA00022679"/>
    </source>
</evidence>
<keyword evidence="3" id="KW-0735">Signal-anchor</keyword>
<dbReference type="RefSeq" id="XP_055871037.1">
    <property type="nucleotide sequence ID" value="XM_056015062.1"/>
</dbReference>
<keyword evidence="5" id="KW-1185">Reference proteome</keyword>
<dbReference type="InterPro" id="IPR002516">
    <property type="entry name" value="Glyco_trans_11"/>
</dbReference>
<dbReference type="PANTHER" id="PTHR11927:SF9">
    <property type="entry name" value="L-FUCOSYLTRANSFERASE"/>
    <property type="match status" value="1"/>
</dbReference>
<protein>
    <recommendedName>
        <fullName evidence="3">L-Fucosyltransferase</fullName>
        <ecNumber evidence="3">2.4.1.-</ecNumber>
    </recommendedName>
</protein>
<comment type="similarity">
    <text evidence="3">Belongs to the glycosyltransferase 11 family.</text>
</comment>
<keyword evidence="3" id="KW-1133">Transmembrane helix</keyword>
<dbReference type="AlphaFoldDB" id="A0A9W2Z7T5"/>
<keyword evidence="3" id="KW-0812">Transmembrane</keyword>
<dbReference type="Pfam" id="PF01531">
    <property type="entry name" value="Glyco_transf_11"/>
    <property type="match status" value="1"/>
</dbReference>
<evidence type="ECO:0000256" key="1">
    <source>
        <dbReference type="ARBA" id="ARBA00022676"/>
    </source>
</evidence>
<feature type="compositionally biased region" description="Basic and acidic residues" evidence="4">
    <location>
        <begin position="91"/>
        <end position="100"/>
    </location>
</feature>
<evidence type="ECO:0000256" key="4">
    <source>
        <dbReference type="SAM" id="MobiDB-lite"/>
    </source>
</evidence>
<keyword evidence="3" id="KW-0325">Glycoprotein</keyword>
<accession>A0A9W2Z7T5</accession>
<evidence type="ECO:0000313" key="8">
    <source>
        <dbReference type="RefSeq" id="XP_055871039.1"/>
    </source>
</evidence>
<sequence length="387" mass="43881">MNPKYFVIICCINILFLILLTFYSTEFQFVGKSMRSVSVHCNINTNISQDSPSVASDKKLSQTDTDISNKLVLTTTTSKMFMKNDPAINEGQREETETHPQRSTLPKCPATLGSASNSSMYLTTVFTGRLGNHLFIYAMLLGVARSQDRVPFISDGIDIGQDFQISFIQPHINSKGWRVIEEFRSHTKFVPTFFHLPEENLTLSGSFQSWKYFQHIQAEIRREFTFSLPLQEKVQTILAAHRKKFLNHAVVGIHARRGDFLEPKNIKLGYEVPNGTYFEKAMSTMKTLLGKKNVTFLVASDDLTWCQENLNDSSVSILPQGEPSFHLALLASCDHVIISGGTFGWWAAWLANGITIYFKNYVLPNTQLDRGFDKDDYYLPGWIGLEN</sequence>
<evidence type="ECO:0000313" key="5">
    <source>
        <dbReference type="Proteomes" id="UP001165740"/>
    </source>
</evidence>
<dbReference type="PANTHER" id="PTHR11927">
    <property type="entry name" value="GALACTOSIDE 2-L-FUCOSYLTRANSFERASE"/>
    <property type="match status" value="1"/>
</dbReference>
<evidence type="ECO:0000313" key="7">
    <source>
        <dbReference type="RefSeq" id="XP_055871037.1"/>
    </source>
</evidence>
<reference evidence="6 7" key="1">
    <citation type="submission" date="2025-04" db="UniProtKB">
        <authorList>
            <consortium name="RefSeq"/>
        </authorList>
    </citation>
    <scope>IDENTIFICATION</scope>
</reference>
<dbReference type="GO" id="GO:0005975">
    <property type="term" value="P:carbohydrate metabolic process"/>
    <property type="evidence" value="ECO:0007669"/>
    <property type="project" value="InterPro"/>
</dbReference>
<dbReference type="CDD" id="cd11301">
    <property type="entry name" value="Fut1_Fut2_like"/>
    <property type="match status" value="1"/>
</dbReference>
<dbReference type="GO" id="GO:0032580">
    <property type="term" value="C:Golgi cisterna membrane"/>
    <property type="evidence" value="ECO:0007669"/>
    <property type="project" value="UniProtKB-SubCell"/>
</dbReference>
<organism evidence="5 7">
    <name type="scientific">Biomphalaria glabrata</name>
    <name type="common">Bloodfluke planorb</name>
    <name type="synonym">Freshwater snail</name>
    <dbReference type="NCBI Taxonomy" id="6526"/>
    <lineage>
        <taxon>Eukaryota</taxon>
        <taxon>Metazoa</taxon>
        <taxon>Spiralia</taxon>
        <taxon>Lophotrochozoa</taxon>
        <taxon>Mollusca</taxon>
        <taxon>Gastropoda</taxon>
        <taxon>Heterobranchia</taxon>
        <taxon>Euthyneura</taxon>
        <taxon>Panpulmonata</taxon>
        <taxon>Hygrophila</taxon>
        <taxon>Lymnaeoidea</taxon>
        <taxon>Planorbidae</taxon>
        <taxon>Biomphalaria</taxon>
    </lineage>
</organism>
<dbReference type="GO" id="GO:0008107">
    <property type="term" value="F:galactoside 2-alpha-L-fucosyltransferase activity"/>
    <property type="evidence" value="ECO:0007669"/>
    <property type="project" value="InterPro"/>
</dbReference>
<dbReference type="OMA" id="DIRIMKT"/>
<keyword evidence="3" id="KW-0333">Golgi apparatus</keyword>
<dbReference type="Proteomes" id="UP001165740">
    <property type="component" value="Chromosome 17"/>
</dbReference>
<evidence type="ECO:0000313" key="9">
    <source>
        <dbReference type="RefSeq" id="XP_055871040.1"/>
    </source>
</evidence>
<name>A0A9W2Z7T5_BIOGL</name>
<dbReference type="RefSeq" id="XP_055871040.1">
    <property type="nucleotide sequence ID" value="XM_056015065.1"/>
</dbReference>
<evidence type="ECO:0000313" key="10">
    <source>
        <dbReference type="RefSeq" id="XP_055871041.1"/>
    </source>
</evidence>
<evidence type="ECO:0000313" key="6">
    <source>
        <dbReference type="RefSeq" id="XP_055871036.1"/>
    </source>
</evidence>
<gene>
    <name evidence="6 7 8 9 10" type="primary">LOC106080165</name>
</gene>
<comment type="subcellular location">
    <subcellularLocation>
        <location evidence="3">Golgi apparatus</location>
        <location evidence="3">Golgi stack membrane</location>
        <topology evidence="3">Single-pass type II membrane protein</topology>
    </subcellularLocation>
</comment>